<comment type="catalytic activity">
    <reaction evidence="9">
        <text>L-seryl-[protein] + ATP = O-phospho-L-seryl-[protein] + ADP + H(+)</text>
        <dbReference type="Rhea" id="RHEA:17989"/>
        <dbReference type="Rhea" id="RHEA-COMP:9863"/>
        <dbReference type="Rhea" id="RHEA-COMP:11604"/>
        <dbReference type="ChEBI" id="CHEBI:15378"/>
        <dbReference type="ChEBI" id="CHEBI:29999"/>
        <dbReference type="ChEBI" id="CHEBI:30616"/>
        <dbReference type="ChEBI" id="CHEBI:83421"/>
        <dbReference type="ChEBI" id="CHEBI:456216"/>
        <dbReference type="EC" id="2.7.11.1"/>
    </reaction>
</comment>
<keyword evidence="2" id="KW-0723">Serine/threonine-protein kinase</keyword>
<keyword evidence="14" id="KW-1185">Reference proteome</keyword>
<evidence type="ECO:0000256" key="3">
    <source>
        <dbReference type="ARBA" id="ARBA00022553"/>
    </source>
</evidence>
<dbReference type="EMBL" id="BDIP01002763">
    <property type="protein sequence ID" value="GIQ86787.1"/>
    <property type="molecule type" value="Genomic_DNA"/>
</dbReference>
<dbReference type="Proteomes" id="UP000265618">
    <property type="component" value="Unassembled WGS sequence"/>
</dbReference>
<keyword evidence="6" id="KW-0418">Kinase</keyword>
<dbReference type="PANTHER" id="PTHR22988:SF76">
    <property type="entry name" value="CHROMOSOME UNDETERMINED SCAFFOLD_135, WHOLE GENOME SHOTGUN SEQUENCE"/>
    <property type="match status" value="1"/>
</dbReference>
<evidence type="ECO:0000256" key="6">
    <source>
        <dbReference type="ARBA" id="ARBA00022777"/>
    </source>
</evidence>
<gene>
    <name evidence="13" type="ORF">KIPB_008706</name>
</gene>
<dbReference type="SUPFAM" id="SSF56112">
    <property type="entry name" value="Protein kinase-like (PK-like)"/>
    <property type="match status" value="1"/>
</dbReference>
<dbReference type="InterPro" id="IPR000961">
    <property type="entry name" value="AGC-kinase_C"/>
</dbReference>
<dbReference type="InterPro" id="IPR011009">
    <property type="entry name" value="Kinase-like_dom_sf"/>
</dbReference>
<organism evidence="13 14">
    <name type="scientific">Kipferlia bialata</name>
    <dbReference type="NCBI Taxonomy" id="797122"/>
    <lineage>
        <taxon>Eukaryota</taxon>
        <taxon>Metamonada</taxon>
        <taxon>Carpediemonas-like organisms</taxon>
        <taxon>Kipferlia</taxon>
    </lineage>
</organism>
<dbReference type="GO" id="GO:0007010">
    <property type="term" value="P:cytoskeleton organization"/>
    <property type="evidence" value="ECO:0007669"/>
    <property type="project" value="UniProtKB-ARBA"/>
</dbReference>
<feature type="non-terminal residue" evidence="13">
    <location>
        <position position="1"/>
    </location>
</feature>
<feature type="domain" description="Protein kinase" evidence="11">
    <location>
        <begin position="1"/>
        <end position="170"/>
    </location>
</feature>
<accession>A0A9K3GL11</accession>
<evidence type="ECO:0000313" key="13">
    <source>
        <dbReference type="EMBL" id="GIQ86787.1"/>
    </source>
</evidence>
<feature type="region of interest" description="Disordered" evidence="10">
    <location>
        <begin position="244"/>
        <end position="268"/>
    </location>
</feature>
<evidence type="ECO:0000256" key="7">
    <source>
        <dbReference type="ARBA" id="ARBA00022840"/>
    </source>
</evidence>
<evidence type="ECO:0000256" key="10">
    <source>
        <dbReference type="SAM" id="MobiDB-lite"/>
    </source>
</evidence>
<keyword evidence="4" id="KW-0808">Transferase</keyword>
<dbReference type="GO" id="GO:0005524">
    <property type="term" value="F:ATP binding"/>
    <property type="evidence" value="ECO:0007669"/>
    <property type="project" value="UniProtKB-KW"/>
</dbReference>
<feature type="domain" description="AGC-kinase C-terminal" evidence="12">
    <location>
        <begin position="171"/>
        <end position="243"/>
    </location>
</feature>
<dbReference type="InterPro" id="IPR050839">
    <property type="entry name" value="Rho-assoc_Ser/Thr_Kinase"/>
</dbReference>
<evidence type="ECO:0000259" key="11">
    <source>
        <dbReference type="PROSITE" id="PS50011"/>
    </source>
</evidence>
<evidence type="ECO:0000256" key="8">
    <source>
        <dbReference type="ARBA" id="ARBA00047899"/>
    </source>
</evidence>
<evidence type="ECO:0000259" key="12">
    <source>
        <dbReference type="PROSITE" id="PS51285"/>
    </source>
</evidence>
<dbReference type="PROSITE" id="PS50011">
    <property type="entry name" value="PROTEIN_KINASE_DOM"/>
    <property type="match status" value="1"/>
</dbReference>
<dbReference type="EC" id="2.7.11.1" evidence="1"/>
<keyword evidence="3" id="KW-0597">Phosphoprotein</keyword>
<sequence>DIKPDNFIFDSQGHLHLSDFGLASHGLATQQLEEMGVNVSNGMVGGEGEGEATPQAQRKTWKTRRMRAFSRVGTPDYIAPEVLRNPPGGYGRGTDWWGLGVILYECLVGYPPFCSTTPMATCRKIANWKRTLQFPPESNLSAEAKGLICALLTSAEDRPKVDEIKAHPFFAGVDWNRIQDYEPPFVPDLTGPADTRYFDKFDSLPQAPMHTPRLRDDEWKRRQQDFQFVGYTFRRFRGTDILSPQAGGGASQRTALSTDFFNPPAEVN</sequence>
<dbReference type="GO" id="GO:0004674">
    <property type="term" value="F:protein serine/threonine kinase activity"/>
    <property type="evidence" value="ECO:0007669"/>
    <property type="project" value="UniProtKB-KW"/>
</dbReference>
<dbReference type="Gene3D" id="1.10.510.10">
    <property type="entry name" value="Transferase(Phosphotransferase) domain 1"/>
    <property type="match status" value="1"/>
</dbReference>
<evidence type="ECO:0000313" key="14">
    <source>
        <dbReference type="Proteomes" id="UP000265618"/>
    </source>
</evidence>
<comment type="catalytic activity">
    <reaction evidence="8">
        <text>L-threonyl-[protein] + ATP = O-phospho-L-threonyl-[protein] + ADP + H(+)</text>
        <dbReference type="Rhea" id="RHEA:46608"/>
        <dbReference type="Rhea" id="RHEA-COMP:11060"/>
        <dbReference type="Rhea" id="RHEA-COMP:11605"/>
        <dbReference type="ChEBI" id="CHEBI:15378"/>
        <dbReference type="ChEBI" id="CHEBI:30013"/>
        <dbReference type="ChEBI" id="CHEBI:30616"/>
        <dbReference type="ChEBI" id="CHEBI:61977"/>
        <dbReference type="ChEBI" id="CHEBI:456216"/>
        <dbReference type="EC" id="2.7.11.1"/>
    </reaction>
</comment>
<dbReference type="AlphaFoldDB" id="A0A9K3GL11"/>
<feature type="compositionally biased region" description="Polar residues" evidence="10">
    <location>
        <begin position="251"/>
        <end position="260"/>
    </location>
</feature>
<comment type="caution">
    <text evidence="13">The sequence shown here is derived from an EMBL/GenBank/DDBJ whole genome shotgun (WGS) entry which is preliminary data.</text>
</comment>
<protein>
    <recommendedName>
        <fullName evidence="1">non-specific serine/threonine protein kinase</fullName>
        <ecNumber evidence="1">2.7.11.1</ecNumber>
    </recommendedName>
</protein>
<dbReference type="FunFam" id="1.10.510.10:FF:000024">
    <property type="entry name" value="Probable serine/threonine-protein kinase cot-1"/>
    <property type="match status" value="1"/>
</dbReference>
<evidence type="ECO:0000256" key="1">
    <source>
        <dbReference type="ARBA" id="ARBA00012513"/>
    </source>
</evidence>
<proteinExistence type="predicted"/>
<dbReference type="OrthoDB" id="3638488at2759"/>
<dbReference type="SMART" id="SM00133">
    <property type="entry name" value="S_TK_X"/>
    <property type="match status" value="1"/>
</dbReference>
<dbReference type="InterPro" id="IPR000719">
    <property type="entry name" value="Prot_kinase_dom"/>
</dbReference>
<keyword evidence="5" id="KW-0547">Nucleotide-binding</keyword>
<dbReference type="Pfam" id="PF00069">
    <property type="entry name" value="Pkinase"/>
    <property type="match status" value="1"/>
</dbReference>
<evidence type="ECO:0000256" key="9">
    <source>
        <dbReference type="ARBA" id="ARBA00048679"/>
    </source>
</evidence>
<dbReference type="SMART" id="SM00220">
    <property type="entry name" value="S_TKc"/>
    <property type="match status" value="1"/>
</dbReference>
<evidence type="ECO:0000256" key="5">
    <source>
        <dbReference type="ARBA" id="ARBA00022741"/>
    </source>
</evidence>
<reference evidence="13 14" key="1">
    <citation type="journal article" date="2018" name="PLoS ONE">
        <title>The draft genome of Kipferlia bialata reveals reductive genome evolution in fornicate parasites.</title>
        <authorList>
            <person name="Tanifuji G."/>
            <person name="Takabayashi S."/>
            <person name="Kume K."/>
            <person name="Takagi M."/>
            <person name="Nakayama T."/>
            <person name="Kamikawa R."/>
            <person name="Inagaki Y."/>
            <person name="Hashimoto T."/>
        </authorList>
    </citation>
    <scope>NUCLEOTIDE SEQUENCE [LARGE SCALE GENOMIC DNA]</scope>
    <source>
        <strain evidence="13">NY0173</strain>
    </source>
</reference>
<name>A0A9K3GL11_9EUKA</name>
<keyword evidence="7" id="KW-0067">ATP-binding</keyword>
<evidence type="ECO:0000256" key="2">
    <source>
        <dbReference type="ARBA" id="ARBA00022527"/>
    </source>
</evidence>
<dbReference type="PANTHER" id="PTHR22988">
    <property type="entry name" value="MYOTONIC DYSTROPHY S/T KINASE-RELATED"/>
    <property type="match status" value="1"/>
</dbReference>
<dbReference type="PROSITE" id="PS51285">
    <property type="entry name" value="AGC_KINASE_CTER"/>
    <property type="match status" value="1"/>
</dbReference>
<evidence type="ECO:0000256" key="4">
    <source>
        <dbReference type="ARBA" id="ARBA00022679"/>
    </source>
</evidence>